<evidence type="ECO:0000256" key="3">
    <source>
        <dbReference type="ARBA" id="ARBA00022801"/>
    </source>
</evidence>
<evidence type="ECO:0000256" key="2">
    <source>
        <dbReference type="ARBA" id="ARBA00022723"/>
    </source>
</evidence>
<feature type="compositionally biased region" description="Low complexity" evidence="6">
    <location>
        <begin position="209"/>
        <end position="227"/>
    </location>
</feature>
<dbReference type="GO" id="GO:0008270">
    <property type="term" value="F:zinc ion binding"/>
    <property type="evidence" value="ECO:0007669"/>
    <property type="project" value="InterPro"/>
</dbReference>
<feature type="region of interest" description="Disordered" evidence="6">
    <location>
        <begin position="205"/>
        <end position="242"/>
    </location>
</feature>
<dbReference type="InterPro" id="IPR024079">
    <property type="entry name" value="MetalloPept_cat_dom_sf"/>
</dbReference>
<evidence type="ECO:0000256" key="4">
    <source>
        <dbReference type="ARBA" id="ARBA00022833"/>
    </source>
</evidence>
<keyword evidence="1" id="KW-0645">Protease</keyword>
<evidence type="ECO:0000313" key="8">
    <source>
        <dbReference type="EMBL" id="WNY25653.1"/>
    </source>
</evidence>
<sequence length="264" mass="29002">MRFKKIFLFCFMFLMATASPVNAYQAMDWKWEDSNITLTYTLEGEGAIPPEWVEPLNAAQETWNEAGSAVHFSNGENGNNVYLTQMPAGYANKIGLVWISMPPNPSNANVTPPAYNSSDVPLRYKYVEIIFNINTTEWTTNGSRTGPDVQGVATHEFGHVLGLDHNTKISTSETIMVPSGSDTIALRKLKSDDIAGVRALYPKTNAGASMETSENNHNESTNTTANSGNNPGSGNTADQNEGAKKQPIFDWIILNIKDIWASFK</sequence>
<dbReference type="GO" id="GO:0030574">
    <property type="term" value="P:collagen catabolic process"/>
    <property type="evidence" value="ECO:0007669"/>
    <property type="project" value="TreeGrafter"/>
</dbReference>
<evidence type="ECO:0000259" key="7">
    <source>
        <dbReference type="Pfam" id="PF00413"/>
    </source>
</evidence>
<dbReference type="PRINTS" id="PR00138">
    <property type="entry name" value="MATRIXIN"/>
</dbReference>
<reference evidence="8 9" key="1">
    <citation type="submission" date="2023-07" db="EMBL/GenBank/DDBJ databases">
        <title>Closed genoem sequence of Methanosarcinaceae archaeon Ac7.</title>
        <authorList>
            <person name="Poehlein A."/>
            <person name="Protasov E."/>
            <person name="Platt K."/>
            <person name="Reeh H."/>
            <person name="Daniel R."/>
            <person name="Brune A."/>
        </authorList>
    </citation>
    <scope>NUCLEOTIDE SEQUENCE [LARGE SCALE GENOMIC DNA]</scope>
    <source>
        <strain evidence="8 9">Ac7</strain>
    </source>
</reference>
<feature type="compositionally biased region" description="Polar residues" evidence="6">
    <location>
        <begin position="228"/>
        <end position="239"/>
    </location>
</feature>
<feature type="domain" description="Peptidase M10 metallopeptidase" evidence="7">
    <location>
        <begin position="136"/>
        <end position="201"/>
    </location>
</feature>
<dbReference type="GO" id="GO:0030198">
    <property type="term" value="P:extracellular matrix organization"/>
    <property type="evidence" value="ECO:0007669"/>
    <property type="project" value="TreeGrafter"/>
</dbReference>
<keyword evidence="2" id="KW-0479">Metal-binding</keyword>
<evidence type="ECO:0000256" key="1">
    <source>
        <dbReference type="ARBA" id="ARBA00022670"/>
    </source>
</evidence>
<dbReference type="Proteomes" id="UP001303587">
    <property type="component" value="Chromosome"/>
</dbReference>
<gene>
    <name evidence="8" type="ORF">MsAc7_12060</name>
</gene>
<dbReference type="AlphaFoldDB" id="A0AA96V5W5"/>
<dbReference type="Gene3D" id="3.40.390.10">
    <property type="entry name" value="Collagenase (Catalytic Domain)"/>
    <property type="match status" value="1"/>
</dbReference>
<dbReference type="SUPFAM" id="SSF55486">
    <property type="entry name" value="Metalloproteases ('zincins'), catalytic domain"/>
    <property type="match status" value="1"/>
</dbReference>
<evidence type="ECO:0000313" key="9">
    <source>
        <dbReference type="Proteomes" id="UP001303587"/>
    </source>
</evidence>
<dbReference type="PANTHER" id="PTHR10201">
    <property type="entry name" value="MATRIX METALLOPROTEINASE"/>
    <property type="match status" value="1"/>
</dbReference>
<proteinExistence type="predicted"/>
<keyword evidence="9" id="KW-1185">Reference proteome</keyword>
<keyword evidence="5" id="KW-0482">Metalloprotease</keyword>
<keyword evidence="3" id="KW-0378">Hydrolase</keyword>
<dbReference type="InterPro" id="IPR021190">
    <property type="entry name" value="Pept_M10A"/>
</dbReference>
<dbReference type="PANTHER" id="PTHR10201:SF323">
    <property type="entry name" value="MATRIX METALLOPROTEINASE-21"/>
    <property type="match status" value="1"/>
</dbReference>
<keyword evidence="4" id="KW-0862">Zinc</keyword>
<accession>A0AA96V5W5</accession>
<dbReference type="GO" id="GO:0031012">
    <property type="term" value="C:extracellular matrix"/>
    <property type="evidence" value="ECO:0007669"/>
    <property type="project" value="InterPro"/>
</dbReference>
<dbReference type="EMBL" id="CP131060">
    <property type="protein sequence ID" value="WNY25653.1"/>
    <property type="molecule type" value="Genomic_DNA"/>
</dbReference>
<organism evidence="8 9">
    <name type="scientific">Methanolapillus millepedarum</name>
    <dbReference type="NCBI Taxonomy" id="3028296"/>
    <lineage>
        <taxon>Archaea</taxon>
        <taxon>Methanobacteriati</taxon>
        <taxon>Methanobacteriota</taxon>
        <taxon>Stenosarchaea group</taxon>
        <taxon>Methanomicrobia</taxon>
        <taxon>Methanosarcinales</taxon>
        <taxon>Methanosarcinaceae</taxon>
        <taxon>Methanolapillus</taxon>
    </lineage>
</organism>
<dbReference type="Pfam" id="PF00413">
    <property type="entry name" value="Peptidase_M10"/>
    <property type="match status" value="1"/>
</dbReference>
<name>A0AA96V5W5_9EURY</name>
<dbReference type="GO" id="GO:0004222">
    <property type="term" value="F:metalloendopeptidase activity"/>
    <property type="evidence" value="ECO:0007669"/>
    <property type="project" value="InterPro"/>
</dbReference>
<evidence type="ECO:0000256" key="5">
    <source>
        <dbReference type="ARBA" id="ARBA00023049"/>
    </source>
</evidence>
<dbReference type="GO" id="GO:0006508">
    <property type="term" value="P:proteolysis"/>
    <property type="evidence" value="ECO:0007669"/>
    <property type="project" value="UniProtKB-KW"/>
</dbReference>
<dbReference type="InterPro" id="IPR001818">
    <property type="entry name" value="Pept_M10_metallopeptidase"/>
</dbReference>
<protein>
    <recommendedName>
        <fullName evidence="7">Peptidase M10 metallopeptidase domain-containing protein</fullName>
    </recommendedName>
</protein>
<evidence type="ECO:0000256" key="6">
    <source>
        <dbReference type="SAM" id="MobiDB-lite"/>
    </source>
</evidence>